<feature type="transmembrane region" description="Helical" evidence="7">
    <location>
        <begin position="194"/>
        <end position="217"/>
    </location>
</feature>
<gene>
    <name evidence="8" type="ORF">SCHPADRAFT_198679</name>
</gene>
<accession>A0A0H2RYR0</accession>
<dbReference type="STRING" id="27342.A0A0H2RYR0"/>
<feature type="transmembrane region" description="Helical" evidence="7">
    <location>
        <begin position="124"/>
        <end position="146"/>
    </location>
</feature>
<reference evidence="8 9" key="1">
    <citation type="submission" date="2015-04" db="EMBL/GenBank/DDBJ databases">
        <title>Complete genome sequence of Schizopora paradoxa KUC8140, a cosmopolitan wood degrader in East Asia.</title>
        <authorList>
            <consortium name="DOE Joint Genome Institute"/>
            <person name="Min B."/>
            <person name="Park H."/>
            <person name="Jang Y."/>
            <person name="Kim J.-J."/>
            <person name="Kim K.H."/>
            <person name="Pangilinan J."/>
            <person name="Lipzen A."/>
            <person name="Riley R."/>
            <person name="Grigoriev I.V."/>
            <person name="Spatafora J.W."/>
            <person name="Choi I.-G."/>
        </authorList>
    </citation>
    <scope>NUCLEOTIDE SEQUENCE [LARGE SCALE GENOMIC DNA]</scope>
    <source>
        <strain evidence="8 9">KUC8140</strain>
    </source>
</reference>
<dbReference type="InterPro" id="IPR038213">
    <property type="entry name" value="IFI6/IFI27-like_sf"/>
</dbReference>
<evidence type="ECO:0000256" key="5">
    <source>
        <dbReference type="ARBA" id="ARBA00023136"/>
    </source>
</evidence>
<dbReference type="Gene3D" id="6.10.110.10">
    <property type="match status" value="1"/>
</dbReference>
<comment type="subcellular location">
    <subcellularLocation>
        <location evidence="1">Membrane</location>
        <topology evidence="1">Multi-pass membrane protein</topology>
    </subcellularLocation>
</comment>
<evidence type="ECO:0000256" key="7">
    <source>
        <dbReference type="SAM" id="Phobius"/>
    </source>
</evidence>
<dbReference type="Proteomes" id="UP000053477">
    <property type="component" value="Unassembled WGS sequence"/>
</dbReference>
<dbReference type="PANTHER" id="PTHR16932:SF18">
    <property type="entry name" value="INTERFERON, ALPHA-INDUCIBLE PROTEIN 27-LIKE 2"/>
    <property type="match status" value="1"/>
</dbReference>
<dbReference type="InterPro" id="IPR009311">
    <property type="entry name" value="IFI6/IFI27-like"/>
</dbReference>
<evidence type="ECO:0000256" key="6">
    <source>
        <dbReference type="SAM" id="MobiDB-lite"/>
    </source>
</evidence>
<keyword evidence="5 7" id="KW-0472">Membrane</keyword>
<keyword evidence="4 7" id="KW-1133">Transmembrane helix</keyword>
<dbReference type="PANTHER" id="PTHR16932">
    <property type="entry name" value="INTERFERON ALPHA-INDUCIBLE PROTEIN 27"/>
    <property type="match status" value="1"/>
</dbReference>
<dbReference type="GO" id="GO:0016020">
    <property type="term" value="C:membrane"/>
    <property type="evidence" value="ECO:0007669"/>
    <property type="project" value="UniProtKB-SubCell"/>
</dbReference>
<dbReference type="InParanoid" id="A0A0H2RYR0"/>
<name>A0A0H2RYR0_9AGAM</name>
<keyword evidence="9" id="KW-1185">Reference proteome</keyword>
<keyword evidence="3 7" id="KW-0812">Transmembrane</keyword>
<dbReference type="AlphaFoldDB" id="A0A0H2RYR0"/>
<protein>
    <submittedName>
        <fullName evidence="8">Uncharacterized protein</fullName>
    </submittedName>
</protein>
<evidence type="ECO:0000256" key="2">
    <source>
        <dbReference type="ARBA" id="ARBA00007262"/>
    </source>
</evidence>
<dbReference type="EMBL" id="KQ085912">
    <property type="protein sequence ID" value="KLO16747.1"/>
    <property type="molecule type" value="Genomic_DNA"/>
</dbReference>
<evidence type="ECO:0000313" key="9">
    <source>
        <dbReference type="Proteomes" id="UP000053477"/>
    </source>
</evidence>
<organism evidence="8 9">
    <name type="scientific">Schizopora paradoxa</name>
    <dbReference type="NCBI Taxonomy" id="27342"/>
    <lineage>
        <taxon>Eukaryota</taxon>
        <taxon>Fungi</taxon>
        <taxon>Dikarya</taxon>
        <taxon>Basidiomycota</taxon>
        <taxon>Agaricomycotina</taxon>
        <taxon>Agaricomycetes</taxon>
        <taxon>Hymenochaetales</taxon>
        <taxon>Schizoporaceae</taxon>
        <taxon>Schizopora</taxon>
    </lineage>
</organism>
<feature type="region of interest" description="Disordered" evidence="6">
    <location>
        <begin position="1"/>
        <end position="22"/>
    </location>
</feature>
<evidence type="ECO:0000256" key="3">
    <source>
        <dbReference type="ARBA" id="ARBA00022692"/>
    </source>
</evidence>
<evidence type="ECO:0000313" key="8">
    <source>
        <dbReference type="EMBL" id="KLO16747.1"/>
    </source>
</evidence>
<feature type="transmembrane region" description="Helical" evidence="7">
    <location>
        <begin position="152"/>
        <end position="173"/>
    </location>
</feature>
<evidence type="ECO:0000256" key="4">
    <source>
        <dbReference type="ARBA" id="ARBA00022989"/>
    </source>
</evidence>
<evidence type="ECO:0000256" key="1">
    <source>
        <dbReference type="ARBA" id="ARBA00004141"/>
    </source>
</evidence>
<proteinExistence type="inferred from homology"/>
<comment type="similarity">
    <text evidence="2">Belongs to the IFI6/IFI27 family.</text>
</comment>
<sequence>MKDIDEGGQPPTFPPAANAVRPAQWPVPDPTLAKLYRWIVHVERFLTEMSIQNGNWSGYVLEHFVSDTVRQAVERIRLIVSMKTDSIVRWTWSLLKAALEGAQEQIENASWWAVMKDVRKKNKLAFTVVETSLATVGTICMAPAAIVGGLGLIGFSSAGVVGGSLAAGIQSSIGLVRAGSAFAVAQSITTSSAFLAAASGSAFVGAGALTASAIIAYDEKAPPSVTWDDGEMFQPEPDLLERLARRV</sequence>